<keyword evidence="1" id="KW-0732">Signal</keyword>
<dbReference type="Pfam" id="PF13098">
    <property type="entry name" value="Thioredoxin_2"/>
    <property type="match status" value="1"/>
</dbReference>
<dbReference type="GeneID" id="95567488"/>
<gene>
    <name evidence="3" type="ORF">VISI1226_04934</name>
</gene>
<sequence length="235" mass="26627">MFNKLFMLMMVSAVVFAPATYAQTQQQKIEEIKVMLEANPEVVDTLHQSLSAYIEQQREFGKLLESSQSYIKDPSHSFIGSETPELTVINVTDYSCPFCKKLEGELAKLVEAFPQIKVVNLYVPLKEGNTDLNSAAYALNVWQNDREKYAQVHDLLVKKPGSHNPMSLTMVAKKTGTESWLNSNEQIHQHLEKNYQLFEGFGLRGTPALIIDSEVIPGYVPFEQLEKVIEEKLAK</sequence>
<dbReference type="PANTHER" id="PTHR35272:SF3">
    <property type="entry name" value="THIOL:DISULFIDE INTERCHANGE PROTEIN DSBC"/>
    <property type="match status" value="1"/>
</dbReference>
<dbReference type="InterPro" id="IPR012336">
    <property type="entry name" value="Thioredoxin-like_fold"/>
</dbReference>
<dbReference type="CDD" id="cd03023">
    <property type="entry name" value="DsbA_Com1_like"/>
    <property type="match status" value="1"/>
</dbReference>
<reference evidence="3 4" key="1">
    <citation type="journal article" date="2012" name="Int. J. Syst. Evol. Microbiol.">
        <title>Vibrio caribbeanicus sp. nov., isolated from the marine sponge Scleritoderma cyanea.</title>
        <authorList>
            <person name="Hoffmann M."/>
            <person name="Monday S.R."/>
            <person name="Allard M.W."/>
            <person name="Strain E.A."/>
            <person name="Whittaker P."/>
            <person name="Naum M."/>
            <person name="McCarthy P.J."/>
            <person name="Lopez J.V."/>
            <person name="Fischer M."/>
            <person name="Brown E.W."/>
        </authorList>
    </citation>
    <scope>NUCLEOTIDE SEQUENCE [LARGE SCALE GENOMIC DNA]</scope>
    <source>
        <strain evidence="4">DSMZ 21326</strain>
    </source>
</reference>
<dbReference type="InterPro" id="IPR051470">
    <property type="entry name" value="Thiol:disulfide_interchange"/>
</dbReference>
<dbReference type="EMBL" id="AEVT01000006">
    <property type="protein sequence ID" value="EGA72121.1"/>
    <property type="molecule type" value="Genomic_DNA"/>
</dbReference>
<accession>E8M1E1</accession>
<evidence type="ECO:0000313" key="4">
    <source>
        <dbReference type="Proteomes" id="UP000006228"/>
    </source>
</evidence>
<dbReference type="SUPFAM" id="SSF52833">
    <property type="entry name" value="Thioredoxin-like"/>
    <property type="match status" value="1"/>
</dbReference>
<evidence type="ECO:0000256" key="1">
    <source>
        <dbReference type="SAM" id="SignalP"/>
    </source>
</evidence>
<dbReference type="OrthoDB" id="9780340at2"/>
<evidence type="ECO:0000259" key="2">
    <source>
        <dbReference type="PROSITE" id="PS51352"/>
    </source>
</evidence>
<dbReference type="AlphaFoldDB" id="E8M1E1"/>
<organism evidence="3 4">
    <name type="scientific">Vibrio sinaloensis DSM 21326</name>
    <dbReference type="NCBI Taxonomy" id="945550"/>
    <lineage>
        <taxon>Bacteria</taxon>
        <taxon>Pseudomonadati</taxon>
        <taxon>Pseudomonadota</taxon>
        <taxon>Gammaproteobacteria</taxon>
        <taxon>Vibrionales</taxon>
        <taxon>Vibrionaceae</taxon>
        <taxon>Vibrio</taxon>
        <taxon>Vibrio oreintalis group</taxon>
    </lineage>
</organism>
<dbReference type="eggNOG" id="COG1651">
    <property type="taxonomic scope" value="Bacteria"/>
</dbReference>
<feature type="signal peptide" evidence="1">
    <location>
        <begin position="1"/>
        <end position="22"/>
    </location>
</feature>
<evidence type="ECO:0000313" key="3">
    <source>
        <dbReference type="EMBL" id="EGA72121.1"/>
    </source>
</evidence>
<name>E8M1E1_PHOS4</name>
<feature type="chain" id="PRO_5003227768" evidence="1">
    <location>
        <begin position="23"/>
        <end position="235"/>
    </location>
</feature>
<dbReference type="InterPro" id="IPR013766">
    <property type="entry name" value="Thioredoxin_domain"/>
</dbReference>
<dbReference type="Proteomes" id="UP000006228">
    <property type="component" value="Unassembled WGS sequence"/>
</dbReference>
<dbReference type="PANTHER" id="PTHR35272">
    <property type="entry name" value="THIOL:DISULFIDE INTERCHANGE PROTEIN DSBC-RELATED"/>
    <property type="match status" value="1"/>
</dbReference>
<dbReference type="InterPro" id="IPR036249">
    <property type="entry name" value="Thioredoxin-like_sf"/>
</dbReference>
<comment type="caution">
    <text evidence="3">The sequence shown here is derived from an EMBL/GenBank/DDBJ whole genome shotgun (WGS) entry which is preliminary data.</text>
</comment>
<dbReference type="RefSeq" id="WP_008072813.1">
    <property type="nucleotide sequence ID" value="NZ_AEVT01000006.1"/>
</dbReference>
<dbReference type="Gene3D" id="3.40.30.10">
    <property type="entry name" value="Glutaredoxin"/>
    <property type="match status" value="1"/>
</dbReference>
<feature type="domain" description="Thioredoxin" evidence="2">
    <location>
        <begin position="11"/>
        <end position="234"/>
    </location>
</feature>
<proteinExistence type="predicted"/>
<dbReference type="PROSITE" id="PS51352">
    <property type="entry name" value="THIOREDOXIN_2"/>
    <property type="match status" value="1"/>
</dbReference>
<protein>
    <submittedName>
        <fullName evidence="3">Putative outer membrane protein</fullName>
    </submittedName>
</protein>